<name>A0A0U2ZCP4_9BACL</name>
<keyword evidence="1" id="KW-0812">Transmembrane</keyword>
<protein>
    <submittedName>
        <fullName evidence="2">Uncharacterized protein</fullName>
    </submittedName>
</protein>
<dbReference type="AlphaFoldDB" id="A0A0U2ZCP4"/>
<proteinExistence type="predicted"/>
<dbReference type="Proteomes" id="UP000067683">
    <property type="component" value="Chromosome"/>
</dbReference>
<reference evidence="2" key="1">
    <citation type="submission" date="2016-01" db="EMBL/GenBank/DDBJ databases">
        <title>Complete genome of Planococcus rifietoensis type strain M8.</title>
        <authorList>
            <person name="See-Too W.S."/>
        </authorList>
    </citation>
    <scope>NUCLEOTIDE SEQUENCE [LARGE SCALE GENOMIC DNA]</scope>
    <source>
        <strain evidence="2">M8</strain>
    </source>
</reference>
<sequence length="80" mass="9424">MNWPEVKKHLTEPIISKEKDPLIFFPLVFLATWVGTAVYQSSGISYLEYILWMIPVAIVVSILYILLVVWLKKRRAKYKK</sequence>
<keyword evidence="1" id="KW-1133">Transmembrane helix</keyword>
<keyword evidence="1" id="KW-0472">Membrane</keyword>
<feature type="transmembrane region" description="Helical" evidence="1">
    <location>
        <begin position="21"/>
        <end position="39"/>
    </location>
</feature>
<dbReference type="RefSeq" id="WP_058381688.1">
    <property type="nucleotide sequence ID" value="NZ_CP013659.2"/>
</dbReference>
<evidence type="ECO:0000313" key="2">
    <source>
        <dbReference type="EMBL" id="ALS74981.1"/>
    </source>
</evidence>
<feature type="transmembrane region" description="Helical" evidence="1">
    <location>
        <begin position="51"/>
        <end position="71"/>
    </location>
</feature>
<keyword evidence="3" id="KW-1185">Reference proteome</keyword>
<dbReference type="KEGG" id="prt:AUC31_06960"/>
<accession>A0A0U2ZCP4</accession>
<evidence type="ECO:0000256" key="1">
    <source>
        <dbReference type="SAM" id="Phobius"/>
    </source>
</evidence>
<gene>
    <name evidence="2" type="ORF">AUC31_06960</name>
</gene>
<organism evidence="2 3">
    <name type="scientific">Planococcus rifietoensis</name>
    <dbReference type="NCBI Taxonomy" id="200991"/>
    <lineage>
        <taxon>Bacteria</taxon>
        <taxon>Bacillati</taxon>
        <taxon>Bacillota</taxon>
        <taxon>Bacilli</taxon>
        <taxon>Bacillales</taxon>
        <taxon>Caryophanaceae</taxon>
        <taxon>Planococcus</taxon>
    </lineage>
</organism>
<evidence type="ECO:0000313" key="3">
    <source>
        <dbReference type="Proteomes" id="UP000067683"/>
    </source>
</evidence>
<dbReference type="EMBL" id="CP013659">
    <property type="protein sequence ID" value="ALS74981.1"/>
    <property type="molecule type" value="Genomic_DNA"/>
</dbReference>
<dbReference type="STRING" id="200991.AUC31_06960"/>